<evidence type="ECO:0000256" key="1">
    <source>
        <dbReference type="ARBA" id="ARBA00004383"/>
    </source>
</evidence>
<dbReference type="Gene3D" id="2.20.110.10">
    <property type="entry name" value="Histone H3 K4-specific methyltransferase SET7/9 N-terminal domain"/>
    <property type="match status" value="1"/>
</dbReference>
<dbReference type="Gene3D" id="3.30.1150.10">
    <property type="match status" value="1"/>
</dbReference>
<keyword evidence="7" id="KW-0653">Protein transport</keyword>
<dbReference type="SUPFAM" id="SSF82185">
    <property type="entry name" value="Histone H3 K4-specific methyltransferase SET7/9 N-terminal domain"/>
    <property type="match status" value="1"/>
</dbReference>
<dbReference type="PANTHER" id="PTHR33446:SF2">
    <property type="entry name" value="PROTEIN TONB"/>
    <property type="match status" value="1"/>
</dbReference>
<evidence type="ECO:0000256" key="2">
    <source>
        <dbReference type="ARBA" id="ARBA00006555"/>
    </source>
</evidence>
<dbReference type="HOGENOM" id="CLU_1364659_0_0_10"/>
<evidence type="ECO:0000256" key="6">
    <source>
        <dbReference type="ARBA" id="ARBA00022692"/>
    </source>
</evidence>
<dbReference type="EMBL" id="CP007145">
    <property type="protein sequence ID" value="AHJ97900.1"/>
    <property type="molecule type" value="Genomic_DNA"/>
</dbReference>
<evidence type="ECO:0000256" key="4">
    <source>
        <dbReference type="ARBA" id="ARBA00022475"/>
    </source>
</evidence>
<dbReference type="GO" id="GO:0098797">
    <property type="term" value="C:plasma membrane protein complex"/>
    <property type="evidence" value="ECO:0007669"/>
    <property type="project" value="TreeGrafter"/>
</dbReference>
<dbReference type="GO" id="GO:0015031">
    <property type="term" value="P:protein transport"/>
    <property type="evidence" value="ECO:0007669"/>
    <property type="project" value="UniProtKB-KW"/>
</dbReference>
<reference evidence="11 12" key="1">
    <citation type="submission" date="2014-01" db="EMBL/GenBank/DDBJ databases">
        <title>Complete genome sequence of ionizing-radiation resistance bacterium Hymenobacter swuensis DY53.</title>
        <authorList>
            <person name="Jung J.-H."/>
            <person name="Jeong S.-W."/>
            <person name="Joe M.-H."/>
            <person name="Cho y.-j."/>
            <person name="Kim M.-K."/>
            <person name="Lim S.-Y."/>
        </authorList>
    </citation>
    <scope>NUCLEOTIDE SEQUENCE [LARGE SCALE GENOMIC DNA]</scope>
    <source>
        <strain evidence="11 12">DY53</strain>
    </source>
</reference>
<dbReference type="AlphaFoldDB" id="W8F854"/>
<evidence type="ECO:0000313" key="11">
    <source>
        <dbReference type="EMBL" id="AHJ97900.1"/>
    </source>
</evidence>
<dbReference type="KEGG" id="hsw:Hsw_2305"/>
<dbReference type="GO" id="GO:0055085">
    <property type="term" value="P:transmembrane transport"/>
    <property type="evidence" value="ECO:0007669"/>
    <property type="project" value="InterPro"/>
</dbReference>
<dbReference type="NCBIfam" id="TIGR01352">
    <property type="entry name" value="tonB_Cterm"/>
    <property type="match status" value="1"/>
</dbReference>
<organism evidence="11 12">
    <name type="scientific">Hymenobacter swuensis DY53</name>
    <dbReference type="NCBI Taxonomy" id="1227739"/>
    <lineage>
        <taxon>Bacteria</taxon>
        <taxon>Pseudomonadati</taxon>
        <taxon>Bacteroidota</taxon>
        <taxon>Cytophagia</taxon>
        <taxon>Cytophagales</taxon>
        <taxon>Hymenobacteraceae</taxon>
        <taxon>Hymenobacter</taxon>
    </lineage>
</organism>
<dbReference type="Proteomes" id="UP000019423">
    <property type="component" value="Chromosome"/>
</dbReference>
<evidence type="ECO:0000259" key="10">
    <source>
        <dbReference type="PROSITE" id="PS52015"/>
    </source>
</evidence>
<dbReference type="eggNOG" id="COG0810">
    <property type="taxonomic scope" value="Bacteria"/>
</dbReference>
<evidence type="ECO:0000256" key="8">
    <source>
        <dbReference type="ARBA" id="ARBA00022989"/>
    </source>
</evidence>
<dbReference type="SUPFAM" id="SSF74653">
    <property type="entry name" value="TolA/TonB C-terminal domain"/>
    <property type="match status" value="1"/>
</dbReference>
<dbReference type="PROSITE" id="PS52015">
    <property type="entry name" value="TONB_CTD"/>
    <property type="match status" value="1"/>
</dbReference>
<protein>
    <recommendedName>
        <fullName evidence="10">TonB C-terminal domain-containing protein</fullName>
    </recommendedName>
</protein>
<gene>
    <name evidence="11" type="ORF">Hsw_2305</name>
</gene>
<proteinExistence type="inferred from homology"/>
<sequence length="200" mass="22643">MEKTYYLPSGKLLSFEGFLNRRPRVRHGAYMEYHTSGKMRLQESYVLGQGQGPRLTYYPTGVLRRREQVAPGQPTTGECFGPDGQVVRYFPYQQMPVYPGDTAVLLRELQQNIKYPHEALIAHVQGVVVVKFLVTTEGRVKDIRPEPPPANADADLKRVYGFLQEEAVQAVRKLKPFVPGRLDGELVETVYSAPVTFSLE</sequence>
<dbReference type="PATRIC" id="fig|1227739.3.peg.2505"/>
<dbReference type="InterPro" id="IPR006260">
    <property type="entry name" value="TonB/TolA_C"/>
</dbReference>
<dbReference type="InterPro" id="IPR011652">
    <property type="entry name" value="MORN_2"/>
</dbReference>
<keyword evidence="12" id="KW-1185">Reference proteome</keyword>
<dbReference type="STRING" id="1227739.Hsw_2305"/>
<keyword evidence="9" id="KW-0472">Membrane</keyword>
<dbReference type="Pfam" id="PF07661">
    <property type="entry name" value="MORN_2"/>
    <property type="match status" value="1"/>
</dbReference>
<dbReference type="GO" id="GO:0031992">
    <property type="term" value="F:energy transducer activity"/>
    <property type="evidence" value="ECO:0007669"/>
    <property type="project" value="TreeGrafter"/>
</dbReference>
<keyword evidence="5" id="KW-0997">Cell inner membrane</keyword>
<dbReference type="InterPro" id="IPR051045">
    <property type="entry name" value="TonB-dependent_transducer"/>
</dbReference>
<dbReference type="Pfam" id="PF03544">
    <property type="entry name" value="TonB_C"/>
    <property type="match status" value="1"/>
</dbReference>
<accession>W8F854</accession>
<evidence type="ECO:0000256" key="9">
    <source>
        <dbReference type="ARBA" id="ARBA00023136"/>
    </source>
</evidence>
<evidence type="ECO:0000256" key="3">
    <source>
        <dbReference type="ARBA" id="ARBA00022448"/>
    </source>
</evidence>
<keyword evidence="3" id="KW-0813">Transport</keyword>
<evidence type="ECO:0000256" key="5">
    <source>
        <dbReference type="ARBA" id="ARBA00022519"/>
    </source>
</evidence>
<evidence type="ECO:0000313" key="12">
    <source>
        <dbReference type="Proteomes" id="UP000019423"/>
    </source>
</evidence>
<evidence type="ECO:0000256" key="7">
    <source>
        <dbReference type="ARBA" id="ARBA00022927"/>
    </source>
</evidence>
<feature type="domain" description="TonB C-terminal" evidence="10">
    <location>
        <begin position="100"/>
        <end position="200"/>
    </location>
</feature>
<keyword evidence="4" id="KW-1003">Cell membrane</keyword>
<comment type="subcellular location">
    <subcellularLocation>
        <location evidence="1">Cell inner membrane</location>
        <topology evidence="1">Single-pass membrane protein</topology>
        <orientation evidence="1">Periplasmic side</orientation>
    </subcellularLocation>
</comment>
<dbReference type="PANTHER" id="PTHR33446">
    <property type="entry name" value="PROTEIN TONB-RELATED"/>
    <property type="match status" value="1"/>
</dbReference>
<dbReference type="RefSeq" id="WP_197031871.1">
    <property type="nucleotide sequence ID" value="NZ_CP007145.1"/>
</dbReference>
<dbReference type="InterPro" id="IPR037682">
    <property type="entry name" value="TonB_C"/>
</dbReference>
<comment type="similarity">
    <text evidence="2">Belongs to the TonB family.</text>
</comment>
<keyword evidence="6" id="KW-0812">Transmembrane</keyword>
<name>W8F854_9BACT</name>
<keyword evidence="8" id="KW-1133">Transmembrane helix</keyword>